<name>A0ACB8CXD7_DERSI</name>
<evidence type="ECO:0000313" key="1">
    <source>
        <dbReference type="EMBL" id="KAH7953875.1"/>
    </source>
</evidence>
<gene>
    <name evidence="1" type="ORF">HPB49_013325</name>
</gene>
<dbReference type="Proteomes" id="UP000821865">
    <property type="component" value="Chromosome 4"/>
</dbReference>
<comment type="caution">
    <text evidence="1">The sequence shown here is derived from an EMBL/GenBank/DDBJ whole genome shotgun (WGS) entry which is preliminary data.</text>
</comment>
<evidence type="ECO:0000313" key="2">
    <source>
        <dbReference type="Proteomes" id="UP000821865"/>
    </source>
</evidence>
<dbReference type="EMBL" id="CM023473">
    <property type="protein sequence ID" value="KAH7953875.1"/>
    <property type="molecule type" value="Genomic_DNA"/>
</dbReference>
<accession>A0ACB8CXD7</accession>
<protein>
    <submittedName>
        <fullName evidence="1">Uncharacterized protein</fullName>
    </submittedName>
</protein>
<proteinExistence type="predicted"/>
<organism evidence="1 2">
    <name type="scientific">Dermacentor silvarum</name>
    <name type="common">Tick</name>
    <dbReference type="NCBI Taxonomy" id="543639"/>
    <lineage>
        <taxon>Eukaryota</taxon>
        <taxon>Metazoa</taxon>
        <taxon>Ecdysozoa</taxon>
        <taxon>Arthropoda</taxon>
        <taxon>Chelicerata</taxon>
        <taxon>Arachnida</taxon>
        <taxon>Acari</taxon>
        <taxon>Parasitiformes</taxon>
        <taxon>Ixodida</taxon>
        <taxon>Ixodoidea</taxon>
        <taxon>Ixodidae</taxon>
        <taxon>Rhipicephalinae</taxon>
        <taxon>Dermacentor</taxon>
    </lineage>
</organism>
<sequence length="948" mass="103027">MAESALQLRAYDPEAMAWTTVPTTGDANSTVFPKIRSQALLQAAERRSQDKAKMTASNAAPAAGSSVGNMNAPATRATGRKGKAFTKWKPRPMIKPAPEDYVIVIKPRERVSLHEVFTETGYGTAISAYLGPERARATSVLPSRDQNIIIAADRLIGNFAVNTQKGSVPLQGYLRQDGGNTCHGVIAVRNTDTTETLQHRVCWRAGTIVEIRKFGTSNKARITFAGKEKPRYVHYDNMVVSVQNYYKTIPACGQCGAVGHRADACPNLQPNTCGLCGLHAPLVEGVRAPHNCVPRCSVCGGAHATNSRDCAAKFRTPKMAAKKSGKQKMTPKNKSRHLGQPSDQPPPHGGLEKRAAETHGKTGAWVNAVKNGRQAAQELQSDDWTPVLHKAYASRPASSPKPPHHPGNATSETANPNATNAAHDAAAATRSGNTPARLPPATKEPRLTVQRSKQLPPLPHNAIRVDVRPRGKLRLLDVPTPRLRKAVQTQLRITLLDDFCLRTHPTNNTFTMATTHVPTAETLKTLTSLAIGEQTYPCTAYVAPQPGATRGVITNAYHDETPTQLYQDLVRINPEYTILAARHMGNTHSILITFDANAVPRSIKYIGAIQRCTLYRGSPDVCTNCRQPGHCHDVCPSPKTNLCPRCGTQHPQQDPPCTPKYILCEGRPHITATRSCKGQNLHQPRKQPSPTNTALSSHKHTTSMTVNPSLQALAKSQEEAAAAKAEATAVRAEADACRQCVAKLEAKISVLATGSPISPTPAPTALQPPLLNPPNNHTFPSHSNPTCSPDSLAIEADTESSTNSTPCTTAPPSTPISLDDIATLLESFAARFEAELQDAITRIYQECATLKEAVIHITQDSAALNHRFNVLSQGFSDRYSDLESRLNSYASRLPKLDSTPSRRKKPEAAEGQDNPIPTTAHDSCLERRWQRQRWKRTLRRCLAVSTKR</sequence>
<reference evidence="1" key="1">
    <citation type="submission" date="2020-05" db="EMBL/GenBank/DDBJ databases">
        <title>Large-scale comparative analyses of tick genomes elucidate their genetic diversity and vector capacities.</title>
        <authorList>
            <person name="Jia N."/>
            <person name="Wang J."/>
            <person name="Shi W."/>
            <person name="Du L."/>
            <person name="Sun Y."/>
            <person name="Zhan W."/>
            <person name="Jiang J."/>
            <person name="Wang Q."/>
            <person name="Zhang B."/>
            <person name="Ji P."/>
            <person name="Sakyi L.B."/>
            <person name="Cui X."/>
            <person name="Yuan T."/>
            <person name="Jiang B."/>
            <person name="Yang W."/>
            <person name="Lam T.T.-Y."/>
            <person name="Chang Q."/>
            <person name="Ding S."/>
            <person name="Wang X."/>
            <person name="Zhu J."/>
            <person name="Ruan X."/>
            <person name="Zhao L."/>
            <person name="Wei J."/>
            <person name="Que T."/>
            <person name="Du C."/>
            <person name="Cheng J."/>
            <person name="Dai P."/>
            <person name="Han X."/>
            <person name="Huang E."/>
            <person name="Gao Y."/>
            <person name="Liu J."/>
            <person name="Shao H."/>
            <person name="Ye R."/>
            <person name="Li L."/>
            <person name="Wei W."/>
            <person name="Wang X."/>
            <person name="Wang C."/>
            <person name="Yang T."/>
            <person name="Huo Q."/>
            <person name="Li W."/>
            <person name="Guo W."/>
            <person name="Chen H."/>
            <person name="Zhou L."/>
            <person name="Ni X."/>
            <person name="Tian J."/>
            <person name="Zhou Y."/>
            <person name="Sheng Y."/>
            <person name="Liu T."/>
            <person name="Pan Y."/>
            <person name="Xia L."/>
            <person name="Li J."/>
            <person name="Zhao F."/>
            <person name="Cao W."/>
        </authorList>
    </citation>
    <scope>NUCLEOTIDE SEQUENCE</scope>
    <source>
        <strain evidence="1">Dsil-2018</strain>
    </source>
</reference>
<keyword evidence="2" id="KW-1185">Reference proteome</keyword>